<evidence type="ECO:0000313" key="2">
    <source>
        <dbReference type="EMBL" id="GFS21409.1"/>
    </source>
</evidence>
<dbReference type="Proteomes" id="UP000762676">
    <property type="component" value="Unassembled WGS sequence"/>
</dbReference>
<dbReference type="InterPro" id="IPR043502">
    <property type="entry name" value="DNA/RNA_pol_sf"/>
</dbReference>
<feature type="domain" description="Reverse transcriptase" evidence="1">
    <location>
        <begin position="1"/>
        <end position="169"/>
    </location>
</feature>
<sequence>MERINPIIDTHLDETQLNFRKGKGTCDGIFLLRNISERMAALQTDLYMCFIDYTKAFGRVNNAKLEVLTKAGVPDHEGRAIAELYWNQTTKMEPNSGTTVDINFLRGVRQGCILSPALFNLYSEFFLQEALAEKRRISLNVENITNVRYADDTVIMAETPESIQQMSTV</sequence>
<dbReference type="EMBL" id="BMAT01013853">
    <property type="protein sequence ID" value="GFS21409.1"/>
    <property type="molecule type" value="Genomic_DNA"/>
</dbReference>
<name>A0AAV4JFE6_9GAST</name>
<keyword evidence="3" id="KW-1185">Reference proteome</keyword>
<dbReference type="SUPFAM" id="SSF56672">
    <property type="entry name" value="DNA/RNA polymerases"/>
    <property type="match status" value="1"/>
</dbReference>
<organism evidence="2 3">
    <name type="scientific">Elysia marginata</name>
    <dbReference type="NCBI Taxonomy" id="1093978"/>
    <lineage>
        <taxon>Eukaryota</taxon>
        <taxon>Metazoa</taxon>
        <taxon>Spiralia</taxon>
        <taxon>Lophotrochozoa</taxon>
        <taxon>Mollusca</taxon>
        <taxon>Gastropoda</taxon>
        <taxon>Heterobranchia</taxon>
        <taxon>Euthyneura</taxon>
        <taxon>Panpulmonata</taxon>
        <taxon>Sacoglossa</taxon>
        <taxon>Placobranchoidea</taxon>
        <taxon>Plakobranchidae</taxon>
        <taxon>Elysia</taxon>
    </lineage>
</organism>
<dbReference type="AlphaFoldDB" id="A0AAV4JFE6"/>
<gene>
    <name evidence="2" type="ORF">ElyMa_006923700</name>
</gene>
<evidence type="ECO:0000313" key="3">
    <source>
        <dbReference type="Proteomes" id="UP000762676"/>
    </source>
</evidence>
<protein>
    <submittedName>
        <fullName evidence="2">Retrovirus-related Pol polyprotein from type-1 retrotransposable element R2</fullName>
    </submittedName>
</protein>
<dbReference type="PANTHER" id="PTHR47027:SF20">
    <property type="entry name" value="REVERSE TRANSCRIPTASE-LIKE PROTEIN WITH RNA-DIRECTED DNA POLYMERASE DOMAIN"/>
    <property type="match status" value="1"/>
</dbReference>
<dbReference type="InterPro" id="IPR000477">
    <property type="entry name" value="RT_dom"/>
</dbReference>
<evidence type="ECO:0000259" key="1">
    <source>
        <dbReference type="PROSITE" id="PS50878"/>
    </source>
</evidence>
<proteinExistence type="predicted"/>
<comment type="caution">
    <text evidence="2">The sequence shown here is derived from an EMBL/GenBank/DDBJ whole genome shotgun (WGS) entry which is preliminary data.</text>
</comment>
<dbReference type="Pfam" id="PF00078">
    <property type="entry name" value="RVT_1"/>
    <property type="match status" value="1"/>
</dbReference>
<dbReference type="PANTHER" id="PTHR47027">
    <property type="entry name" value="REVERSE TRANSCRIPTASE DOMAIN-CONTAINING PROTEIN"/>
    <property type="match status" value="1"/>
</dbReference>
<dbReference type="PROSITE" id="PS50878">
    <property type="entry name" value="RT_POL"/>
    <property type="match status" value="1"/>
</dbReference>
<accession>A0AAV4JFE6</accession>
<reference evidence="2 3" key="1">
    <citation type="journal article" date="2021" name="Elife">
        <title>Chloroplast acquisition without the gene transfer in kleptoplastic sea slugs, Plakobranchus ocellatus.</title>
        <authorList>
            <person name="Maeda T."/>
            <person name="Takahashi S."/>
            <person name="Yoshida T."/>
            <person name="Shimamura S."/>
            <person name="Takaki Y."/>
            <person name="Nagai Y."/>
            <person name="Toyoda A."/>
            <person name="Suzuki Y."/>
            <person name="Arimoto A."/>
            <person name="Ishii H."/>
            <person name="Satoh N."/>
            <person name="Nishiyama T."/>
            <person name="Hasebe M."/>
            <person name="Maruyama T."/>
            <person name="Minagawa J."/>
            <person name="Obokata J."/>
            <person name="Shigenobu S."/>
        </authorList>
    </citation>
    <scope>NUCLEOTIDE SEQUENCE [LARGE SCALE GENOMIC DNA]</scope>
</reference>